<keyword evidence="3" id="KW-1185">Reference proteome</keyword>
<gene>
    <name evidence="2" type="ORF">EKO23_20870</name>
</gene>
<dbReference type="AlphaFoldDB" id="A0A4Q4Z730"/>
<dbReference type="Proteomes" id="UP000295198">
    <property type="component" value="Unassembled WGS sequence"/>
</dbReference>
<proteinExistence type="predicted"/>
<protein>
    <submittedName>
        <fullName evidence="2">Uncharacterized protein</fullName>
    </submittedName>
</protein>
<accession>A0A4Q4Z730</accession>
<feature type="compositionally biased region" description="Low complexity" evidence="1">
    <location>
        <begin position="47"/>
        <end position="68"/>
    </location>
</feature>
<evidence type="ECO:0000256" key="1">
    <source>
        <dbReference type="SAM" id="MobiDB-lite"/>
    </source>
</evidence>
<comment type="caution">
    <text evidence="2">The sequence shown here is derived from an EMBL/GenBank/DDBJ whole genome shotgun (WGS) entry which is preliminary data.</text>
</comment>
<reference evidence="2 3" key="1">
    <citation type="submission" date="2019-01" db="EMBL/GenBank/DDBJ databases">
        <title>Nocardioides guangzhouensis sp. nov., an actinobacterium isolated from soil.</title>
        <authorList>
            <person name="Fu Y."/>
            <person name="Cai Y."/>
            <person name="Lin Z."/>
            <person name="Chen P."/>
        </authorList>
    </citation>
    <scope>NUCLEOTIDE SEQUENCE [LARGE SCALE GENOMIC DNA]</scope>
    <source>
        <strain evidence="2 3">130</strain>
    </source>
</reference>
<feature type="region of interest" description="Disordered" evidence="1">
    <location>
        <begin position="1"/>
        <end position="81"/>
    </location>
</feature>
<dbReference type="EMBL" id="SDKM01000041">
    <property type="protein sequence ID" value="RYP82856.1"/>
    <property type="molecule type" value="Genomic_DNA"/>
</dbReference>
<sequence>MTSATAATTGIDLPGRSLSPPWAATTLKIGDAATLPPGPKEPSWPNFSFSTSTASTRPTTPRSTARSAWTRRPVPVTGQQA</sequence>
<organism evidence="2 3">
    <name type="scientific">Nocardioides guangzhouensis</name>
    <dbReference type="NCBI Taxonomy" id="2497878"/>
    <lineage>
        <taxon>Bacteria</taxon>
        <taxon>Bacillati</taxon>
        <taxon>Actinomycetota</taxon>
        <taxon>Actinomycetes</taxon>
        <taxon>Propionibacteriales</taxon>
        <taxon>Nocardioidaceae</taxon>
        <taxon>Nocardioides</taxon>
    </lineage>
</organism>
<name>A0A4Q4Z730_9ACTN</name>
<evidence type="ECO:0000313" key="3">
    <source>
        <dbReference type="Proteomes" id="UP000295198"/>
    </source>
</evidence>
<evidence type="ECO:0000313" key="2">
    <source>
        <dbReference type="EMBL" id="RYP82856.1"/>
    </source>
</evidence>